<reference evidence="2 3" key="1">
    <citation type="submission" date="2019-01" db="EMBL/GenBank/DDBJ databases">
        <authorList>
            <person name="Chen W.-M."/>
        </authorList>
    </citation>
    <scope>NUCLEOTIDE SEQUENCE [LARGE SCALE GENOMIC DNA]</scope>
    <source>
        <strain evidence="2 3">FSY-9</strain>
    </source>
</reference>
<dbReference type="OrthoDB" id="9806994at2"/>
<keyword evidence="3" id="KW-1185">Reference proteome</keyword>
<feature type="domain" description="Helix-turn-helix" evidence="1">
    <location>
        <begin position="17"/>
        <end position="66"/>
    </location>
</feature>
<proteinExistence type="predicted"/>
<accession>A0A3S2URM0</accession>
<evidence type="ECO:0000313" key="3">
    <source>
        <dbReference type="Proteomes" id="UP000282837"/>
    </source>
</evidence>
<sequence length="84" mass="8954">MGLPMKQEAALESQNHLMKTEEAGRYLGLSSSLLNKLRLTGGGPVFVRLAGRAIRYRKADLDAWVNASVMASTSAYPESTGAAA</sequence>
<protein>
    <submittedName>
        <fullName evidence="2">DNA-binding protein</fullName>
    </submittedName>
</protein>
<dbReference type="Proteomes" id="UP000282837">
    <property type="component" value="Unassembled WGS sequence"/>
</dbReference>
<gene>
    <name evidence="2" type="ORF">EOE18_10380</name>
</gene>
<dbReference type="InterPro" id="IPR009061">
    <property type="entry name" value="DNA-bd_dom_put_sf"/>
</dbReference>
<dbReference type="InterPro" id="IPR041657">
    <property type="entry name" value="HTH_17"/>
</dbReference>
<name>A0A3S2URM0_9SPHN</name>
<evidence type="ECO:0000259" key="1">
    <source>
        <dbReference type="Pfam" id="PF12728"/>
    </source>
</evidence>
<keyword evidence="2" id="KW-0238">DNA-binding</keyword>
<dbReference type="Pfam" id="PF12728">
    <property type="entry name" value="HTH_17"/>
    <property type="match status" value="1"/>
</dbReference>
<comment type="caution">
    <text evidence="2">The sequence shown here is derived from an EMBL/GenBank/DDBJ whole genome shotgun (WGS) entry which is preliminary data.</text>
</comment>
<evidence type="ECO:0000313" key="2">
    <source>
        <dbReference type="EMBL" id="RVU05123.1"/>
    </source>
</evidence>
<dbReference type="GO" id="GO:0003677">
    <property type="term" value="F:DNA binding"/>
    <property type="evidence" value="ECO:0007669"/>
    <property type="project" value="UniProtKB-KW"/>
</dbReference>
<dbReference type="SUPFAM" id="SSF46955">
    <property type="entry name" value="Putative DNA-binding domain"/>
    <property type="match status" value="1"/>
</dbReference>
<dbReference type="EMBL" id="SACO01000006">
    <property type="protein sequence ID" value="RVU05123.1"/>
    <property type="molecule type" value="Genomic_DNA"/>
</dbReference>
<dbReference type="AlphaFoldDB" id="A0A3S2URM0"/>
<organism evidence="2 3">
    <name type="scientific">Novosphingobium umbonatum</name>
    <dbReference type="NCBI Taxonomy" id="1908524"/>
    <lineage>
        <taxon>Bacteria</taxon>
        <taxon>Pseudomonadati</taxon>
        <taxon>Pseudomonadota</taxon>
        <taxon>Alphaproteobacteria</taxon>
        <taxon>Sphingomonadales</taxon>
        <taxon>Sphingomonadaceae</taxon>
        <taxon>Novosphingobium</taxon>
    </lineage>
</organism>